<feature type="compositionally biased region" description="Low complexity" evidence="5">
    <location>
        <begin position="117"/>
        <end position="130"/>
    </location>
</feature>
<feature type="compositionally biased region" description="Polar residues" evidence="5">
    <location>
        <begin position="187"/>
        <end position="202"/>
    </location>
</feature>
<evidence type="ECO:0000259" key="6">
    <source>
        <dbReference type="PROSITE" id="PS51044"/>
    </source>
</evidence>
<keyword evidence="8" id="KW-1185">Reference proteome</keyword>
<evidence type="ECO:0000256" key="1">
    <source>
        <dbReference type="ARBA" id="ARBA00022723"/>
    </source>
</evidence>
<sequence length="258" mass="27748">MEQTTTWLCPVCERALESKDLIVDGYFDEILKQTPESVEDVMVEADGEWHTSDNKYASTAWKASHPASTAPAQKPPSIPQARAPSKPEVDGKAKTNQEIFVLDSDDEDEGQVKRELSPSLASGSNSLSGGTQTQSQPETIDLTLDSDDDEPPPKQAGKRKATDSDLDSPTEQIWKKSRVEQLALRAASSNTGTSHPTPSRNSGPIPPLQYVAAHRNLISPPTTEHQPYSAPGNSSTPSSRLPVLPGISAMLPGNGPWS</sequence>
<dbReference type="Proteomes" id="UP000775547">
    <property type="component" value="Unassembled WGS sequence"/>
</dbReference>
<comment type="caution">
    <text evidence="7">The sequence shown here is derived from an EMBL/GenBank/DDBJ whole genome shotgun (WGS) entry which is preliminary data.</text>
</comment>
<keyword evidence="2 4" id="KW-0863">Zinc-finger</keyword>
<keyword evidence="3" id="KW-0862">Zinc</keyword>
<evidence type="ECO:0000256" key="3">
    <source>
        <dbReference type="ARBA" id="ARBA00022833"/>
    </source>
</evidence>
<feature type="region of interest" description="Disordered" evidence="5">
    <location>
        <begin position="59"/>
        <end position="258"/>
    </location>
</feature>
<keyword evidence="1" id="KW-0479">Metal-binding</keyword>
<dbReference type="PROSITE" id="PS51044">
    <property type="entry name" value="ZF_SP_RING"/>
    <property type="match status" value="1"/>
</dbReference>
<organism evidence="7 8">
    <name type="scientific">Asterophora parasitica</name>
    <dbReference type="NCBI Taxonomy" id="117018"/>
    <lineage>
        <taxon>Eukaryota</taxon>
        <taxon>Fungi</taxon>
        <taxon>Dikarya</taxon>
        <taxon>Basidiomycota</taxon>
        <taxon>Agaricomycotina</taxon>
        <taxon>Agaricomycetes</taxon>
        <taxon>Agaricomycetidae</taxon>
        <taxon>Agaricales</taxon>
        <taxon>Tricholomatineae</taxon>
        <taxon>Lyophyllaceae</taxon>
        <taxon>Asterophora</taxon>
    </lineage>
</organism>
<evidence type="ECO:0000313" key="7">
    <source>
        <dbReference type="EMBL" id="KAG5647936.1"/>
    </source>
</evidence>
<evidence type="ECO:0000256" key="5">
    <source>
        <dbReference type="SAM" id="MobiDB-lite"/>
    </source>
</evidence>
<name>A0A9P7KDE9_9AGAR</name>
<reference evidence="7" key="1">
    <citation type="submission" date="2020-07" db="EMBL/GenBank/DDBJ databases">
        <authorList>
            <person name="Nieuwenhuis M."/>
            <person name="Van De Peppel L.J.J."/>
        </authorList>
    </citation>
    <scope>NUCLEOTIDE SEQUENCE</scope>
    <source>
        <strain evidence="7">AP01</strain>
        <tissue evidence="7">Mycelium</tissue>
    </source>
</reference>
<proteinExistence type="predicted"/>
<dbReference type="InterPro" id="IPR004181">
    <property type="entry name" value="Znf_MIZ"/>
</dbReference>
<dbReference type="AlphaFoldDB" id="A0A9P7KDE9"/>
<evidence type="ECO:0000313" key="8">
    <source>
        <dbReference type="Proteomes" id="UP000775547"/>
    </source>
</evidence>
<dbReference type="GO" id="GO:0016925">
    <property type="term" value="P:protein sumoylation"/>
    <property type="evidence" value="ECO:0007669"/>
    <property type="project" value="TreeGrafter"/>
</dbReference>
<dbReference type="PANTHER" id="PTHR10782:SF4">
    <property type="entry name" value="TONALLI, ISOFORM E"/>
    <property type="match status" value="1"/>
</dbReference>
<dbReference type="GO" id="GO:0000785">
    <property type="term" value="C:chromatin"/>
    <property type="evidence" value="ECO:0007669"/>
    <property type="project" value="TreeGrafter"/>
</dbReference>
<gene>
    <name evidence="7" type="ORF">DXG03_006970</name>
</gene>
<accession>A0A9P7KDE9</accession>
<reference evidence="7" key="2">
    <citation type="submission" date="2021-10" db="EMBL/GenBank/DDBJ databases">
        <title>Phylogenomics reveals ancestral predisposition of the termite-cultivated fungus Termitomyces towards a domesticated lifestyle.</title>
        <authorList>
            <person name="Auxier B."/>
            <person name="Grum-Grzhimaylo A."/>
            <person name="Cardenas M.E."/>
            <person name="Lodge J.D."/>
            <person name="Laessoe T."/>
            <person name="Pedersen O."/>
            <person name="Smith M.E."/>
            <person name="Kuyper T.W."/>
            <person name="Franco-Molano E.A."/>
            <person name="Baroni T.J."/>
            <person name="Aanen D.K."/>
        </authorList>
    </citation>
    <scope>NUCLEOTIDE SEQUENCE</scope>
    <source>
        <strain evidence="7">AP01</strain>
        <tissue evidence="7">Mycelium</tissue>
    </source>
</reference>
<feature type="compositionally biased region" description="Basic and acidic residues" evidence="5">
    <location>
        <begin position="85"/>
        <end position="95"/>
    </location>
</feature>
<dbReference type="PANTHER" id="PTHR10782">
    <property type="entry name" value="ZINC FINGER MIZ DOMAIN-CONTAINING PROTEIN"/>
    <property type="match status" value="1"/>
</dbReference>
<dbReference type="EMBL" id="JABCKV010000005">
    <property type="protein sequence ID" value="KAG5647936.1"/>
    <property type="molecule type" value="Genomic_DNA"/>
</dbReference>
<evidence type="ECO:0000256" key="4">
    <source>
        <dbReference type="PROSITE-ProRule" id="PRU00452"/>
    </source>
</evidence>
<dbReference type="GO" id="GO:0008270">
    <property type="term" value="F:zinc ion binding"/>
    <property type="evidence" value="ECO:0007669"/>
    <property type="project" value="UniProtKB-KW"/>
</dbReference>
<dbReference type="OrthoDB" id="28127at2759"/>
<evidence type="ECO:0000256" key="2">
    <source>
        <dbReference type="ARBA" id="ARBA00022771"/>
    </source>
</evidence>
<feature type="domain" description="SP-RING-type" evidence="6">
    <location>
        <begin position="1"/>
        <end position="40"/>
    </location>
</feature>
<feature type="compositionally biased region" description="Polar residues" evidence="5">
    <location>
        <begin position="219"/>
        <end position="239"/>
    </location>
</feature>
<protein>
    <recommendedName>
        <fullName evidence="6">SP-RING-type domain-containing protein</fullName>
    </recommendedName>
</protein>
<dbReference type="Gene3D" id="3.30.40.10">
    <property type="entry name" value="Zinc/RING finger domain, C3HC4 (zinc finger)"/>
    <property type="match status" value="1"/>
</dbReference>
<dbReference type="GO" id="GO:0061665">
    <property type="term" value="F:SUMO ligase activity"/>
    <property type="evidence" value="ECO:0007669"/>
    <property type="project" value="TreeGrafter"/>
</dbReference>
<dbReference type="InterPro" id="IPR013083">
    <property type="entry name" value="Znf_RING/FYVE/PHD"/>
</dbReference>